<protein>
    <recommendedName>
        <fullName evidence="4">Prepilin-type N-terminal cleavage/methylation domain-containing protein</fullName>
    </recommendedName>
</protein>
<keyword evidence="1" id="KW-0812">Transmembrane</keyword>
<keyword evidence="1" id="KW-1133">Transmembrane helix</keyword>
<comment type="caution">
    <text evidence="2">The sequence shown here is derived from an EMBL/GenBank/DDBJ whole genome shotgun (WGS) entry which is preliminary data.</text>
</comment>
<dbReference type="Proteomes" id="UP001231941">
    <property type="component" value="Unassembled WGS sequence"/>
</dbReference>
<reference evidence="2 3" key="1">
    <citation type="submission" date="2023-08" db="EMBL/GenBank/DDBJ databases">
        <authorList>
            <person name="Park J.-S."/>
        </authorList>
    </citation>
    <scope>NUCLEOTIDE SEQUENCE [LARGE SCALE GENOMIC DNA]</scope>
    <source>
        <strain evidence="2 3">2205SS18-9</strain>
    </source>
</reference>
<dbReference type="EMBL" id="JAVAMP010000002">
    <property type="protein sequence ID" value="MDP5274298.1"/>
    <property type="molecule type" value="Genomic_DNA"/>
</dbReference>
<evidence type="ECO:0000313" key="2">
    <source>
        <dbReference type="EMBL" id="MDP5274298.1"/>
    </source>
</evidence>
<organism evidence="2 3">
    <name type="scientific">Chengkuizengella axinellae</name>
    <dbReference type="NCBI Taxonomy" id="3064388"/>
    <lineage>
        <taxon>Bacteria</taxon>
        <taxon>Bacillati</taxon>
        <taxon>Bacillota</taxon>
        <taxon>Bacilli</taxon>
        <taxon>Bacillales</taxon>
        <taxon>Paenibacillaceae</taxon>
        <taxon>Chengkuizengella</taxon>
    </lineage>
</organism>
<sequence length="139" mass="15916">MNFKMWFKKFTSSQNGLSIIEIIGSIAIISIVLVTFATMSQIYLKTDIKQDHKTDALQVAEKILNELRNNNDFETNGEFEMNKTEYSYKINIDSIDLRNIGEGYKLNLTGSDSSTEVTMFTFLYNNSTQIATVNVSWEE</sequence>
<evidence type="ECO:0008006" key="4">
    <source>
        <dbReference type="Google" id="ProtNLM"/>
    </source>
</evidence>
<evidence type="ECO:0000313" key="3">
    <source>
        <dbReference type="Proteomes" id="UP001231941"/>
    </source>
</evidence>
<proteinExistence type="predicted"/>
<keyword evidence="3" id="KW-1185">Reference proteome</keyword>
<accession>A0ABT9IY56</accession>
<dbReference type="RefSeq" id="WP_305991581.1">
    <property type="nucleotide sequence ID" value="NZ_JAVAMP010000002.1"/>
</dbReference>
<gene>
    <name evidence="2" type="ORF">Q5Y73_09270</name>
</gene>
<feature type="transmembrane region" description="Helical" evidence="1">
    <location>
        <begin position="20"/>
        <end position="44"/>
    </location>
</feature>
<name>A0ABT9IY56_9BACL</name>
<evidence type="ECO:0000256" key="1">
    <source>
        <dbReference type="SAM" id="Phobius"/>
    </source>
</evidence>
<keyword evidence="1" id="KW-0472">Membrane</keyword>